<feature type="transmembrane region" description="Helical" evidence="1">
    <location>
        <begin position="12"/>
        <end position="32"/>
    </location>
</feature>
<evidence type="ECO:0000313" key="3">
    <source>
        <dbReference type="Proteomes" id="UP000031938"/>
    </source>
</evidence>
<proteinExistence type="predicted"/>
<protein>
    <submittedName>
        <fullName evidence="2">Uncharacterized protein</fullName>
    </submittedName>
</protein>
<dbReference type="AlphaFoldDB" id="A0A0C2S5C3"/>
<dbReference type="Proteomes" id="UP000031938">
    <property type="component" value="Unassembled WGS sequence"/>
</dbReference>
<keyword evidence="1" id="KW-0812">Transmembrane</keyword>
<comment type="caution">
    <text evidence="2">The sequence shown here is derived from an EMBL/GenBank/DDBJ whole genome shotgun (WGS) entry which is preliminary data.</text>
</comment>
<name>A0A0C2S5C3_9BACL</name>
<evidence type="ECO:0000313" key="2">
    <source>
        <dbReference type="EMBL" id="KIL49229.1"/>
    </source>
</evidence>
<keyword evidence="3" id="KW-1185">Reference proteome</keyword>
<dbReference type="RefSeq" id="WP_041086323.1">
    <property type="nucleotide sequence ID" value="NZ_JXRP01000009.1"/>
</dbReference>
<keyword evidence="1" id="KW-1133">Transmembrane helix</keyword>
<feature type="transmembrane region" description="Helical" evidence="1">
    <location>
        <begin position="135"/>
        <end position="154"/>
    </location>
</feature>
<sequence>MSTIEWYNINALIFSSSQAALLLSFFTTWLIIRQTVGKDAANHASNLFFAYVLVWKFSSVLFYWDFIWRAPMSVIYYNGGLYGMWIATITVVILYAIRVKKQEEWRKIGIKTWVLVLLLFEGYKAVLTYSMWTDGLWIAGYLFILIGVLTPKIALLKEAPFMTLLVVLALQWLSSSINGEAFHQPLLAGWLISAVLMVFNRKEIKS</sequence>
<evidence type="ECO:0000256" key="1">
    <source>
        <dbReference type="SAM" id="Phobius"/>
    </source>
</evidence>
<organism evidence="2 3">
    <name type="scientific">Jeotgalibacillus soli</name>
    <dbReference type="NCBI Taxonomy" id="889306"/>
    <lineage>
        <taxon>Bacteria</taxon>
        <taxon>Bacillati</taxon>
        <taxon>Bacillota</taxon>
        <taxon>Bacilli</taxon>
        <taxon>Bacillales</taxon>
        <taxon>Caryophanaceae</taxon>
        <taxon>Jeotgalibacillus</taxon>
    </lineage>
</organism>
<feature type="transmembrane region" description="Helical" evidence="1">
    <location>
        <begin position="76"/>
        <end position="96"/>
    </location>
</feature>
<reference evidence="2 3" key="1">
    <citation type="submission" date="2015-01" db="EMBL/GenBank/DDBJ databases">
        <title>Genome sequencing of Jeotgalibacillus soli.</title>
        <authorList>
            <person name="Goh K.M."/>
            <person name="Chan K.-G."/>
            <person name="Yaakop A.S."/>
            <person name="Ee R."/>
            <person name="Gan H.M."/>
            <person name="Chan C.S."/>
        </authorList>
    </citation>
    <scope>NUCLEOTIDE SEQUENCE [LARGE SCALE GENOMIC DNA]</scope>
    <source>
        <strain evidence="2 3">P9</strain>
    </source>
</reference>
<keyword evidence="1" id="KW-0472">Membrane</keyword>
<dbReference type="STRING" id="889306.KP78_06960"/>
<gene>
    <name evidence="2" type="ORF">KP78_06960</name>
</gene>
<feature type="transmembrane region" description="Helical" evidence="1">
    <location>
        <begin position="108"/>
        <end position="129"/>
    </location>
</feature>
<feature type="transmembrane region" description="Helical" evidence="1">
    <location>
        <begin position="44"/>
        <end position="64"/>
    </location>
</feature>
<dbReference type="EMBL" id="JXRP01000009">
    <property type="protein sequence ID" value="KIL49229.1"/>
    <property type="molecule type" value="Genomic_DNA"/>
</dbReference>
<accession>A0A0C2S5C3</accession>
<dbReference type="PATRIC" id="fig|889306.3.peg.697"/>